<sequence>MRLFGLTITRKSLSPVTDNRGWFPLIREPFTGGWQQNAEVKVDTVLSNPTIFACMTLIAGDISKLRIKLMEYATSGVWQETRNNAYSPVLRKPNRYQTRGQFVESWILSKLSRGNTFVLKQRDNRGVVTALYVLDPNRVKPLVSDDGSVYYELQPDTLTASVEAITVPASEVIHDRYNCLFHPLVGLSPIFAAGLAAMQGYQIANGSTLFFRNRSMPSGILIAPGPISDATATRLKSHWETDYTGSGAGKIAVVGDGLKFEPLGMTAVDAQLVDQLKWSDEVIARTFHIPPYKIGLEQTPVASNVQALNVEYYSRALQKLIEDAEACLDEGLSLDGVSMGVEFDTDGLLRMDSVAQMEVIERSKNVLTLDERRKRLDAPPITGGDTVYMQEQDHSIAAINARDQMLIDQSEAQPFALPAPEAPADEDPELPDEAGKALWEAEFRKAVGG</sequence>
<dbReference type="InterPro" id="IPR006944">
    <property type="entry name" value="Phage/GTA_portal"/>
</dbReference>
<dbReference type="Pfam" id="PF04860">
    <property type="entry name" value="Phage_portal"/>
    <property type="match status" value="1"/>
</dbReference>
<dbReference type="RefSeq" id="WP_035745024.1">
    <property type="nucleotide sequence ID" value="NZ_JFGS01000017.1"/>
</dbReference>
<gene>
    <name evidence="3" type="ORF">CDV52_09910</name>
    <name evidence="2" type="ORF">CDV53_14255</name>
</gene>
<evidence type="ECO:0000313" key="3">
    <source>
        <dbReference type="EMBL" id="OWJ83815.1"/>
    </source>
</evidence>
<dbReference type="EMBL" id="NIPV01000086">
    <property type="protein sequence ID" value="OWJ73889.1"/>
    <property type="molecule type" value="Genomic_DNA"/>
</dbReference>
<dbReference type="Proteomes" id="UP000196640">
    <property type="component" value="Unassembled WGS sequence"/>
</dbReference>
<evidence type="ECO:0000313" key="4">
    <source>
        <dbReference type="Proteomes" id="UP000196640"/>
    </source>
</evidence>
<feature type="compositionally biased region" description="Acidic residues" evidence="1">
    <location>
        <begin position="423"/>
        <end position="432"/>
    </location>
</feature>
<dbReference type="OrthoDB" id="7592047at2"/>
<feature type="region of interest" description="Disordered" evidence="1">
    <location>
        <begin position="409"/>
        <end position="436"/>
    </location>
</feature>
<comment type="caution">
    <text evidence="3">The sequence shown here is derived from an EMBL/GenBank/DDBJ whole genome shotgun (WGS) entry which is preliminary data.</text>
</comment>
<proteinExistence type="predicted"/>
<evidence type="ECO:0000313" key="5">
    <source>
        <dbReference type="Proteomes" id="UP000214673"/>
    </source>
</evidence>
<keyword evidence="5" id="KW-1185">Reference proteome</keyword>
<protein>
    <submittedName>
        <fullName evidence="3">Phage portal protein</fullName>
    </submittedName>
</protein>
<organism evidence="3 4">
    <name type="scientific">Haematobacter missouriensis</name>
    <dbReference type="NCBI Taxonomy" id="366616"/>
    <lineage>
        <taxon>Bacteria</taxon>
        <taxon>Pseudomonadati</taxon>
        <taxon>Pseudomonadota</taxon>
        <taxon>Alphaproteobacteria</taxon>
        <taxon>Rhodobacterales</taxon>
        <taxon>Paracoccaceae</taxon>
        <taxon>Haematobacter</taxon>
    </lineage>
</organism>
<reference evidence="4 5" key="1">
    <citation type="submission" date="2016-11" db="EMBL/GenBank/DDBJ databases">
        <title>Comparison of Traditional DNA-DNA Hybridization with In Silico Genomic Analysis.</title>
        <authorList>
            <person name="Nicholson A.C."/>
            <person name="Sammons S."/>
            <person name="Humrighouse B.W."/>
            <person name="Graziano J."/>
            <person name="Lasker B."/>
            <person name="Whitney A.M."/>
            <person name="Mcquiston J.R."/>
        </authorList>
    </citation>
    <scope>NUCLEOTIDE SEQUENCE [LARGE SCALE GENOMIC DNA]</scope>
    <source>
        <strain evidence="2 5">H1892</strain>
        <strain evidence="3 4">H2381</strain>
    </source>
</reference>
<dbReference type="Proteomes" id="UP000214673">
    <property type="component" value="Unassembled WGS sequence"/>
</dbReference>
<dbReference type="NCBIfam" id="TIGR01537">
    <property type="entry name" value="portal_HK97"/>
    <property type="match status" value="1"/>
</dbReference>
<dbReference type="STRING" id="366616.CG51_05860"/>
<dbReference type="EMBL" id="NIPX01000015">
    <property type="protein sequence ID" value="OWJ83815.1"/>
    <property type="molecule type" value="Genomic_DNA"/>
</dbReference>
<evidence type="ECO:0000313" key="2">
    <source>
        <dbReference type="EMBL" id="OWJ73889.1"/>
    </source>
</evidence>
<name>A0A212AQU4_9RHOB</name>
<dbReference type="InterPro" id="IPR006427">
    <property type="entry name" value="Portal_HK97"/>
</dbReference>
<evidence type="ECO:0000256" key="1">
    <source>
        <dbReference type="SAM" id="MobiDB-lite"/>
    </source>
</evidence>
<accession>A0A212AQU4</accession>
<dbReference type="AlphaFoldDB" id="A0A212AQU4"/>